<reference evidence="2 3" key="1">
    <citation type="journal article" date="2021" name="Commun. Biol.">
        <title>The genome of Shorea leprosula (Dipterocarpaceae) highlights the ecological relevance of drought in aseasonal tropical rainforests.</title>
        <authorList>
            <person name="Ng K.K.S."/>
            <person name="Kobayashi M.J."/>
            <person name="Fawcett J.A."/>
            <person name="Hatakeyama M."/>
            <person name="Paape T."/>
            <person name="Ng C.H."/>
            <person name="Ang C.C."/>
            <person name="Tnah L.H."/>
            <person name="Lee C.T."/>
            <person name="Nishiyama T."/>
            <person name="Sese J."/>
            <person name="O'Brien M.J."/>
            <person name="Copetti D."/>
            <person name="Mohd Noor M.I."/>
            <person name="Ong R.C."/>
            <person name="Putra M."/>
            <person name="Sireger I.Z."/>
            <person name="Indrioko S."/>
            <person name="Kosugi Y."/>
            <person name="Izuno A."/>
            <person name="Isagi Y."/>
            <person name="Lee S.L."/>
            <person name="Shimizu K.K."/>
        </authorList>
    </citation>
    <scope>NUCLEOTIDE SEQUENCE [LARGE SCALE GENOMIC DNA]</scope>
    <source>
        <strain evidence="2">214</strain>
    </source>
</reference>
<accession>A0AAV5HSB8</accession>
<evidence type="ECO:0000313" key="3">
    <source>
        <dbReference type="Proteomes" id="UP001054252"/>
    </source>
</evidence>
<dbReference type="Pfam" id="PF05678">
    <property type="entry name" value="VQ"/>
    <property type="match status" value="1"/>
</dbReference>
<evidence type="ECO:0000259" key="1">
    <source>
        <dbReference type="Pfam" id="PF05678"/>
    </source>
</evidence>
<dbReference type="EMBL" id="BPVZ01000005">
    <property type="protein sequence ID" value="GKU91623.1"/>
    <property type="molecule type" value="Genomic_DNA"/>
</dbReference>
<dbReference type="AlphaFoldDB" id="A0AAV5HSB8"/>
<name>A0AAV5HSB8_9ROSI</name>
<comment type="caution">
    <text evidence="2">The sequence shown here is derived from an EMBL/GenBank/DDBJ whole genome shotgun (WGS) entry which is preliminary data.</text>
</comment>
<feature type="domain" description="VQ" evidence="1">
    <location>
        <begin position="29"/>
        <end position="55"/>
    </location>
</feature>
<dbReference type="InterPro" id="IPR008889">
    <property type="entry name" value="VQ"/>
</dbReference>
<dbReference type="PANTHER" id="PTHR33624:SF17">
    <property type="entry name" value="OS07G0687400 PROTEIN"/>
    <property type="match status" value="1"/>
</dbReference>
<gene>
    <name evidence="2" type="ORF">SLEP1_g5472</name>
</gene>
<dbReference type="PANTHER" id="PTHR33624">
    <property type="entry name" value="SIGMA FACTOR BINDING PROTEIN 1, CHLOROPLASTIC"/>
    <property type="match status" value="1"/>
</dbReference>
<proteinExistence type="predicted"/>
<organism evidence="2 3">
    <name type="scientific">Rubroshorea leprosula</name>
    <dbReference type="NCBI Taxonomy" id="152421"/>
    <lineage>
        <taxon>Eukaryota</taxon>
        <taxon>Viridiplantae</taxon>
        <taxon>Streptophyta</taxon>
        <taxon>Embryophyta</taxon>
        <taxon>Tracheophyta</taxon>
        <taxon>Spermatophyta</taxon>
        <taxon>Magnoliopsida</taxon>
        <taxon>eudicotyledons</taxon>
        <taxon>Gunneridae</taxon>
        <taxon>Pentapetalae</taxon>
        <taxon>rosids</taxon>
        <taxon>malvids</taxon>
        <taxon>Malvales</taxon>
        <taxon>Dipterocarpaceae</taxon>
        <taxon>Rubroshorea</taxon>
    </lineage>
</organism>
<evidence type="ECO:0000313" key="2">
    <source>
        <dbReference type="EMBL" id="GKU91623.1"/>
    </source>
</evidence>
<dbReference type="InterPro" id="IPR039335">
    <property type="entry name" value="SIB1/2"/>
</dbReference>
<sequence>MAALGMQMKRVRKDGGRRSAKKGIKVVYISSPVKVKTCASNFRALVQELTGKDSDAAYRLMDMDMDANYDGRMAAEDGGEMVVAPLQANNYPSSSATAHESSPTCSDSVFDDALYTDGSFLGMFASNNYFLQESSPLDVLTSFDAV</sequence>
<keyword evidence="3" id="KW-1185">Reference proteome</keyword>
<dbReference type="Proteomes" id="UP001054252">
    <property type="component" value="Unassembled WGS sequence"/>
</dbReference>
<protein>
    <recommendedName>
        <fullName evidence="1">VQ domain-containing protein</fullName>
    </recommendedName>
</protein>